<keyword evidence="2" id="KW-1185">Reference proteome</keyword>
<organism evidence="1 2">
    <name type="scientific">Lagenidium giganteum</name>
    <dbReference type="NCBI Taxonomy" id="4803"/>
    <lineage>
        <taxon>Eukaryota</taxon>
        <taxon>Sar</taxon>
        <taxon>Stramenopiles</taxon>
        <taxon>Oomycota</taxon>
        <taxon>Peronosporomycetes</taxon>
        <taxon>Pythiales</taxon>
        <taxon>Pythiaceae</taxon>
    </lineage>
</organism>
<comment type="caution">
    <text evidence="1">The sequence shown here is derived from an EMBL/GenBank/DDBJ whole genome shotgun (WGS) entry which is preliminary data.</text>
</comment>
<evidence type="ECO:0000313" key="1">
    <source>
        <dbReference type="EMBL" id="DAZ97107.1"/>
    </source>
</evidence>
<reference evidence="1" key="2">
    <citation type="journal article" date="2023" name="Microbiol Resour">
        <title>Decontamination and Annotation of the Draft Genome Sequence of the Oomycete Lagenidium giganteum ARSEF 373.</title>
        <authorList>
            <person name="Morgan W.R."/>
            <person name="Tartar A."/>
        </authorList>
    </citation>
    <scope>NUCLEOTIDE SEQUENCE</scope>
    <source>
        <strain evidence="1">ARSEF 373</strain>
    </source>
</reference>
<name>A0AAV2YV81_9STRA</name>
<dbReference type="AlphaFoldDB" id="A0AAV2YV81"/>
<proteinExistence type="predicted"/>
<reference evidence="1" key="1">
    <citation type="submission" date="2022-11" db="EMBL/GenBank/DDBJ databases">
        <authorList>
            <person name="Morgan W.R."/>
            <person name="Tartar A."/>
        </authorList>
    </citation>
    <scope>NUCLEOTIDE SEQUENCE</scope>
    <source>
        <strain evidence="1">ARSEF 373</strain>
    </source>
</reference>
<sequence>MTFYLVFKHQRKVEFCRRQPGIGNETYLSYLGYANGKLVHFSMSSCEASVGQTNLPTAAEATRCFSYVGVVGWLSLRQYPTKDYERSGRW</sequence>
<protein>
    <submittedName>
        <fullName evidence="1">Uncharacterized protein</fullName>
    </submittedName>
</protein>
<accession>A0AAV2YV81</accession>
<dbReference type="Proteomes" id="UP001146120">
    <property type="component" value="Unassembled WGS sequence"/>
</dbReference>
<gene>
    <name evidence="1" type="ORF">N0F65_010430</name>
</gene>
<evidence type="ECO:0000313" key="2">
    <source>
        <dbReference type="Proteomes" id="UP001146120"/>
    </source>
</evidence>
<dbReference type="EMBL" id="DAKRPA010000146">
    <property type="protein sequence ID" value="DAZ97107.1"/>
    <property type="molecule type" value="Genomic_DNA"/>
</dbReference>